<comment type="caution">
    <text evidence="2">The sequence shown here is derived from an EMBL/GenBank/DDBJ whole genome shotgun (WGS) entry which is preliminary data.</text>
</comment>
<proteinExistence type="predicted"/>
<protein>
    <submittedName>
        <fullName evidence="2">Uncharacterized protein</fullName>
    </submittedName>
</protein>
<organism evidence="2 3">
    <name type="scientific">Plakobranchus ocellatus</name>
    <dbReference type="NCBI Taxonomy" id="259542"/>
    <lineage>
        <taxon>Eukaryota</taxon>
        <taxon>Metazoa</taxon>
        <taxon>Spiralia</taxon>
        <taxon>Lophotrochozoa</taxon>
        <taxon>Mollusca</taxon>
        <taxon>Gastropoda</taxon>
        <taxon>Heterobranchia</taxon>
        <taxon>Euthyneura</taxon>
        <taxon>Panpulmonata</taxon>
        <taxon>Sacoglossa</taxon>
        <taxon>Placobranchoidea</taxon>
        <taxon>Plakobranchidae</taxon>
        <taxon>Plakobranchus</taxon>
    </lineage>
</organism>
<evidence type="ECO:0000313" key="3">
    <source>
        <dbReference type="Proteomes" id="UP000735302"/>
    </source>
</evidence>
<gene>
    <name evidence="2" type="ORF">PoB_007207600</name>
</gene>
<feature type="region of interest" description="Disordered" evidence="1">
    <location>
        <begin position="41"/>
        <end position="94"/>
    </location>
</feature>
<reference evidence="2 3" key="1">
    <citation type="journal article" date="2021" name="Elife">
        <title>Chloroplast acquisition without the gene transfer in kleptoplastic sea slugs, Plakobranchus ocellatus.</title>
        <authorList>
            <person name="Maeda T."/>
            <person name="Takahashi S."/>
            <person name="Yoshida T."/>
            <person name="Shimamura S."/>
            <person name="Takaki Y."/>
            <person name="Nagai Y."/>
            <person name="Toyoda A."/>
            <person name="Suzuki Y."/>
            <person name="Arimoto A."/>
            <person name="Ishii H."/>
            <person name="Satoh N."/>
            <person name="Nishiyama T."/>
            <person name="Hasebe M."/>
            <person name="Maruyama T."/>
            <person name="Minagawa J."/>
            <person name="Obokata J."/>
            <person name="Shigenobu S."/>
        </authorList>
    </citation>
    <scope>NUCLEOTIDE SEQUENCE [LARGE SCALE GENOMIC DNA]</scope>
</reference>
<feature type="compositionally biased region" description="Basic and acidic residues" evidence="1">
    <location>
        <begin position="63"/>
        <end position="72"/>
    </location>
</feature>
<evidence type="ECO:0000313" key="2">
    <source>
        <dbReference type="EMBL" id="GFO45571.1"/>
    </source>
</evidence>
<dbReference type="Proteomes" id="UP000735302">
    <property type="component" value="Unassembled WGS sequence"/>
</dbReference>
<feature type="compositionally biased region" description="Polar residues" evidence="1">
    <location>
        <begin position="52"/>
        <end position="62"/>
    </location>
</feature>
<dbReference type="AlphaFoldDB" id="A0AAV4DNY0"/>
<name>A0AAV4DNY0_9GAST</name>
<feature type="compositionally biased region" description="Acidic residues" evidence="1">
    <location>
        <begin position="73"/>
        <end position="85"/>
    </location>
</feature>
<evidence type="ECO:0000256" key="1">
    <source>
        <dbReference type="SAM" id="MobiDB-lite"/>
    </source>
</evidence>
<dbReference type="EMBL" id="BLXT01008064">
    <property type="protein sequence ID" value="GFO45571.1"/>
    <property type="molecule type" value="Genomic_DNA"/>
</dbReference>
<sequence>MSFFTCRIINEGSYASAPVWAIFVSAAGTILTQDLGSDKVKQVHSKPGHGSQRWSGYPWTNYTDHDDGRDDDDKNDDDDVDDGYGDDATMITKK</sequence>
<accession>A0AAV4DNY0</accession>
<keyword evidence="3" id="KW-1185">Reference proteome</keyword>